<evidence type="ECO:0000256" key="1">
    <source>
        <dbReference type="SAM" id="Phobius"/>
    </source>
</evidence>
<accession>A0ABU9UXH0</accession>
<keyword evidence="1" id="KW-1133">Transmembrane helix</keyword>
<sequence>MLNKAAKPLVKLVDRFLPDPYIFVLLLTLVVLIAVVVAEHKTPLEVINYWGDGFWTLLSFSMQMLLVLVAGFMLASSPPIKKLLDAIAGLAKSAPQAIMLVTLVSLAASWINWGFGLVVGALFAKALARKVKVDYRLLVASAYSGFVVWHGGLAGSIPLTIATAGHFSEAQIGIIPTSETIFASFNLLLVAILFVVMPLVNRFMLPEDKDSIYVDPSALDDKGSELAASALELNPANVSECQLESRPADKLENSRLLGWSVGGAGLVYLGYYFWVQGGSLNLNLVNFLFLFLAILLHQTPRSLLTSLNEAIKGGAGIVIQFPFYAGIMAVMVQSGLAQSISEGFVAIASAESLPFWSFISAGIVNIFVPSGGGQWAVQAPIMLPAAEALGADVARVAMAVAWGDAWTNLIQPFWALPVLAIAGLKARDIMGFCLMQLMITGVIISIALSWF</sequence>
<feature type="transmembrane region" description="Helical" evidence="1">
    <location>
        <begin position="50"/>
        <end position="77"/>
    </location>
</feature>
<dbReference type="Pfam" id="PF02667">
    <property type="entry name" value="SCFA_trans"/>
    <property type="match status" value="1"/>
</dbReference>
<organism evidence="2 3">
    <name type="scientific">Shewanella vaxholmensis</name>
    <dbReference type="NCBI Taxonomy" id="3063535"/>
    <lineage>
        <taxon>Bacteria</taxon>
        <taxon>Pseudomonadati</taxon>
        <taxon>Pseudomonadota</taxon>
        <taxon>Gammaproteobacteria</taxon>
        <taxon>Alteromonadales</taxon>
        <taxon>Shewanellaceae</taxon>
        <taxon>Shewanella</taxon>
    </lineage>
</organism>
<feature type="transmembrane region" description="Helical" evidence="1">
    <location>
        <begin position="181"/>
        <end position="200"/>
    </location>
</feature>
<feature type="transmembrane region" description="Helical" evidence="1">
    <location>
        <begin position="135"/>
        <end position="161"/>
    </location>
</feature>
<dbReference type="Proteomes" id="UP001489333">
    <property type="component" value="Unassembled WGS sequence"/>
</dbReference>
<dbReference type="RefSeq" id="WP_311905357.1">
    <property type="nucleotide sequence ID" value="NZ_JAUOEV010000003.1"/>
</dbReference>
<proteinExistence type="predicted"/>
<gene>
    <name evidence="2" type="ORF">AAGS29_19760</name>
</gene>
<evidence type="ECO:0000313" key="2">
    <source>
        <dbReference type="EMBL" id="MEM6250835.1"/>
    </source>
</evidence>
<feature type="transmembrane region" description="Helical" evidence="1">
    <location>
        <begin position="97"/>
        <end position="123"/>
    </location>
</feature>
<reference evidence="2 3" key="1">
    <citation type="submission" date="2024-04" db="EMBL/GenBank/DDBJ databases">
        <title>Novel Shewanella species isolated from Baltic Sea sediments.</title>
        <authorList>
            <person name="Martin-Rodriguez A.J."/>
            <person name="Fernandez-Juarez V."/>
            <person name="Valeriano V.D."/>
            <person name="Mihindukulasooriya I."/>
            <person name="Ceresnova L."/>
            <person name="Joffre E."/>
            <person name="Jensie-Markopoulos S."/>
            <person name="Moore E.R.B."/>
            <person name="Sjoling A."/>
        </authorList>
    </citation>
    <scope>NUCLEOTIDE SEQUENCE [LARGE SCALE GENOMIC DNA]</scope>
    <source>
        <strain evidence="2 3">VAX-SP0-0CM-1</strain>
    </source>
</reference>
<feature type="transmembrane region" description="Helical" evidence="1">
    <location>
        <begin position="344"/>
        <end position="368"/>
    </location>
</feature>
<keyword evidence="1" id="KW-0812">Transmembrane</keyword>
<keyword evidence="1" id="KW-0472">Membrane</keyword>
<feature type="transmembrane region" description="Helical" evidence="1">
    <location>
        <begin position="20"/>
        <end position="38"/>
    </location>
</feature>
<protein>
    <submittedName>
        <fullName evidence="2">TIGR00366 family protein</fullName>
    </submittedName>
</protein>
<feature type="transmembrane region" description="Helical" evidence="1">
    <location>
        <begin position="429"/>
        <end position="450"/>
    </location>
</feature>
<name>A0ABU9UXH0_9GAMM</name>
<dbReference type="EMBL" id="JBCHKU010000037">
    <property type="protein sequence ID" value="MEM6250835.1"/>
    <property type="molecule type" value="Genomic_DNA"/>
</dbReference>
<feature type="transmembrane region" description="Helical" evidence="1">
    <location>
        <begin position="256"/>
        <end position="274"/>
    </location>
</feature>
<dbReference type="InterPro" id="IPR006160">
    <property type="entry name" value="SCFA_transpt_AtoE"/>
</dbReference>
<evidence type="ECO:0000313" key="3">
    <source>
        <dbReference type="Proteomes" id="UP001489333"/>
    </source>
</evidence>
<dbReference type="PANTHER" id="PTHR41983:SF2">
    <property type="entry name" value="SHORT-CHAIN FATTY ACID TRANSPORTER-RELATED"/>
    <property type="match status" value="1"/>
</dbReference>
<feature type="transmembrane region" description="Helical" evidence="1">
    <location>
        <begin position="310"/>
        <end position="332"/>
    </location>
</feature>
<keyword evidence="3" id="KW-1185">Reference proteome</keyword>
<feature type="transmembrane region" description="Helical" evidence="1">
    <location>
        <begin position="280"/>
        <end position="298"/>
    </location>
</feature>
<dbReference type="PANTHER" id="PTHR41983">
    <property type="entry name" value="SHORT-CHAIN FATTY ACID TRANSPORTER-RELATED"/>
    <property type="match status" value="1"/>
</dbReference>
<comment type="caution">
    <text evidence="2">The sequence shown here is derived from an EMBL/GenBank/DDBJ whole genome shotgun (WGS) entry which is preliminary data.</text>
</comment>